<dbReference type="Gene3D" id="3.60.15.10">
    <property type="entry name" value="Ribonuclease Z/Hydroxyacylglutathione hydrolase-like"/>
    <property type="match status" value="1"/>
</dbReference>
<dbReference type="InterPro" id="IPR036866">
    <property type="entry name" value="RibonucZ/Hydroxyglut_hydro"/>
</dbReference>
<comment type="caution">
    <text evidence="5">The sequence shown here is derived from an EMBL/GenBank/DDBJ whole genome shotgun (WGS) entry which is preliminary data.</text>
</comment>
<name>A0ABU5ZKG2_9BACL</name>
<dbReference type="PANTHER" id="PTHR42663:SF6">
    <property type="entry name" value="HYDROLASE C777.06C-RELATED"/>
    <property type="match status" value="1"/>
</dbReference>
<dbReference type="EMBL" id="JAYJLD010000025">
    <property type="protein sequence ID" value="MEB3102959.1"/>
    <property type="molecule type" value="Genomic_DNA"/>
</dbReference>
<gene>
    <name evidence="5" type="ORF">VF724_14980</name>
</gene>
<dbReference type="PANTHER" id="PTHR42663">
    <property type="entry name" value="HYDROLASE C777.06C-RELATED-RELATED"/>
    <property type="match status" value="1"/>
</dbReference>
<comment type="function">
    <text evidence="2">Counteracts the endogenous Pycsar antiviral defense system. Phosphodiesterase that enables metal-dependent hydrolysis of host cyclic nucleotide Pycsar defense signals such as cCMP and cUMP.</text>
</comment>
<sequence length="246" mass="27823">MGIQLQMAGTGSAFSKKYYNNNALIRISDFILMIDFGITAPLALHHMGVSLGSLDAVLVTHLHADHIGGLEELAFQMLYIHKKKVKLFIPTVMAGPLWENSLKAGMESPDEGLYGLEDFFDVIPLEENEIYPIHDGLSVEIFPTSHVSGKPNFSLIINGHLFYSGDCRFNGELLDRLIRQYPCDVILHDCQLEPPGIVHTSLDQLLTLPPDIQEKIYLMHYGDRMEEYIGKTGSMRFIEQHKIYQF</sequence>
<evidence type="ECO:0000256" key="1">
    <source>
        <dbReference type="ARBA" id="ARBA00034221"/>
    </source>
</evidence>
<dbReference type="Pfam" id="PF23023">
    <property type="entry name" value="Anti-Pycsar_Apyc1"/>
    <property type="match status" value="1"/>
</dbReference>
<evidence type="ECO:0000256" key="2">
    <source>
        <dbReference type="ARBA" id="ARBA00034301"/>
    </source>
</evidence>
<evidence type="ECO:0000259" key="4">
    <source>
        <dbReference type="SMART" id="SM00849"/>
    </source>
</evidence>
<feature type="domain" description="Metallo-beta-lactamase" evidence="4">
    <location>
        <begin position="19"/>
        <end position="220"/>
    </location>
</feature>
<comment type="catalytic activity">
    <reaction evidence="1">
        <text>3',5'-cyclic CMP + H2O = CMP + H(+)</text>
        <dbReference type="Rhea" id="RHEA:72675"/>
        <dbReference type="ChEBI" id="CHEBI:15377"/>
        <dbReference type="ChEBI" id="CHEBI:15378"/>
        <dbReference type="ChEBI" id="CHEBI:58003"/>
        <dbReference type="ChEBI" id="CHEBI:60377"/>
    </reaction>
    <physiologicalReaction direction="left-to-right" evidence="1">
        <dbReference type="Rhea" id="RHEA:72676"/>
    </physiologicalReaction>
</comment>
<evidence type="ECO:0000256" key="3">
    <source>
        <dbReference type="ARBA" id="ARBA00048505"/>
    </source>
</evidence>
<dbReference type="InterPro" id="IPR001279">
    <property type="entry name" value="Metallo-B-lactamas"/>
</dbReference>
<proteinExistence type="predicted"/>
<accession>A0ABU5ZKG2</accession>
<dbReference type="RefSeq" id="WP_371755082.1">
    <property type="nucleotide sequence ID" value="NZ_JAYJLD010000025.1"/>
</dbReference>
<organism evidence="5 6">
    <name type="scientific">Ferviditalea candida</name>
    <dbReference type="NCBI Taxonomy" id="3108399"/>
    <lineage>
        <taxon>Bacteria</taxon>
        <taxon>Bacillati</taxon>
        <taxon>Bacillota</taxon>
        <taxon>Bacilli</taxon>
        <taxon>Bacillales</taxon>
        <taxon>Paenibacillaceae</taxon>
        <taxon>Ferviditalea</taxon>
    </lineage>
</organism>
<dbReference type="Proteomes" id="UP001310386">
    <property type="component" value="Unassembled WGS sequence"/>
</dbReference>
<evidence type="ECO:0000313" key="6">
    <source>
        <dbReference type="Proteomes" id="UP001310386"/>
    </source>
</evidence>
<comment type="catalytic activity">
    <reaction evidence="3">
        <text>3',5'-cyclic UMP + H2O = UMP + H(+)</text>
        <dbReference type="Rhea" id="RHEA:70575"/>
        <dbReference type="ChEBI" id="CHEBI:15377"/>
        <dbReference type="ChEBI" id="CHEBI:15378"/>
        <dbReference type="ChEBI" id="CHEBI:57865"/>
        <dbReference type="ChEBI" id="CHEBI:184387"/>
    </reaction>
    <physiologicalReaction direction="left-to-right" evidence="3">
        <dbReference type="Rhea" id="RHEA:70576"/>
    </physiologicalReaction>
</comment>
<reference evidence="5" key="1">
    <citation type="submission" date="2023-12" db="EMBL/GenBank/DDBJ databases">
        <title>Fervidustalea candida gen. nov., sp. nov., a novel member of the family Paenibacillaceae isolated from a geothermal area.</title>
        <authorList>
            <person name="Li W.-J."/>
            <person name="Jiao J.-Y."/>
            <person name="Chen Y."/>
        </authorList>
    </citation>
    <scope>NUCLEOTIDE SEQUENCE</scope>
    <source>
        <strain evidence="5">SYSU GA230002</strain>
    </source>
</reference>
<dbReference type="SUPFAM" id="SSF56281">
    <property type="entry name" value="Metallo-hydrolase/oxidoreductase"/>
    <property type="match status" value="1"/>
</dbReference>
<protein>
    <submittedName>
        <fullName evidence="5">MBL fold metallo-hydrolase</fullName>
    </submittedName>
</protein>
<dbReference type="SMART" id="SM00849">
    <property type="entry name" value="Lactamase_B"/>
    <property type="match status" value="1"/>
</dbReference>
<evidence type="ECO:0000313" key="5">
    <source>
        <dbReference type="EMBL" id="MEB3102959.1"/>
    </source>
</evidence>
<keyword evidence="6" id="KW-1185">Reference proteome</keyword>